<gene>
    <name evidence="1" type="ORF">OMM_13639</name>
</gene>
<evidence type="ECO:0000313" key="1">
    <source>
        <dbReference type="EMBL" id="ETR65840.1"/>
    </source>
</evidence>
<protein>
    <recommendedName>
        <fullName evidence="3">TonB-dependent receptor</fullName>
    </recommendedName>
</protein>
<dbReference type="Proteomes" id="UP000189670">
    <property type="component" value="Unassembled WGS sequence"/>
</dbReference>
<organism evidence="1 2">
    <name type="scientific">Candidatus Magnetoglobus multicellularis str. Araruama</name>
    <dbReference type="NCBI Taxonomy" id="890399"/>
    <lineage>
        <taxon>Bacteria</taxon>
        <taxon>Pseudomonadati</taxon>
        <taxon>Thermodesulfobacteriota</taxon>
        <taxon>Desulfobacteria</taxon>
        <taxon>Desulfobacterales</taxon>
        <taxon>Desulfobacteraceae</taxon>
        <taxon>Candidatus Magnetoglobus</taxon>
    </lineage>
</organism>
<comment type="caution">
    <text evidence="1">The sequence shown here is derived from an EMBL/GenBank/DDBJ whole genome shotgun (WGS) entry which is preliminary data.</text>
</comment>
<dbReference type="Gene3D" id="2.60.40.1120">
    <property type="entry name" value="Carboxypeptidase-like, regulatory domain"/>
    <property type="match status" value="1"/>
</dbReference>
<dbReference type="Pfam" id="PF13620">
    <property type="entry name" value="CarboxypepD_reg"/>
    <property type="match status" value="1"/>
</dbReference>
<evidence type="ECO:0008006" key="3">
    <source>
        <dbReference type="Google" id="ProtNLM"/>
    </source>
</evidence>
<name>A0A1V1NTB8_9BACT</name>
<dbReference type="SUPFAM" id="SSF49464">
    <property type="entry name" value="Carboxypeptidase regulatory domain-like"/>
    <property type="match status" value="1"/>
</dbReference>
<dbReference type="InterPro" id="IPR008969">
    <property type="entry name" value="CarboxyPept-like_regulatory"/>
</dbReference>
<reference evidence="2" key="1">
    <citation type="submission" date="2012-11" db="EMBL/GenBank/DDBJ databases">
        <authorList>
            <person name="Lucero-Rivera Y.E."/>
            <person name="Tovar-Ramirez D."/>
        </authorList>
    </citation>
    <scope>NUCLEOTIDE SEQUENCE [LARGE SCALE GENOMIC DNA]</scope>
    <source>
        <strain evidence="2">Araruama</strain>
    </source>
</reference>
<accession>A0A1V1NTB8</accession>
<dbReference type="AlphaFoldDB" id="A0A1V1NTB8"/>
<evidence type="ECO:0000313" key="2">
    <source>
        <dbReference type="Proteomes" id="UP000189670"/>
    </source>
</evidence>
<sequence>GSISGIISDVWGNAIKDVNVTVSDKTVKTDSQGKYNIEELIPGNRTITFSHPECYSVTVENIKIQSGQCTTLNYNLSKSGLLNMATLYLPDAEVDDNYDERILVNGAVPFTFL</sequence>
<dbReference type="EMBL" id="ATBP01002459">
    <property type="protein sequence ID" value="ETR65840.1"/>
    <property type="molecule type" value="Genomic_DNA"/>
</dbReference>
<feature type="non-terminal residue" evidence="1">
    <location>
        <position position="1"/>
    </location>
</feature>
<proteinExistence type="predicted"/>